<dbReference type="InterPro" id="IPR036249">
    <property type="entry name" value="Thioredoxin-like_sf"/>
</dbReference>
<dbReference type="PRINTS" id="PR00421">
    <property type="entry name" value="THIOREDOXIN"/>
</dbReference>
<evidence type="ECO:0000259" key="8">
    <source>
        <dbReference type="PROSITE" id="PS51352"/>
    </source>
</evidence>
<dbReference type="NCBIfam" id="TIGR01068">
    <property type="entry name" value="thioredoxin"/>
    <property type="match status" value="1"/>
</dbReference>
<gene>
    <name evidence="9" type="primary">trxC</name>
    <name evidence="9" type="ORF">E5S66_03280</name>
</gene>
<evidence type="ECO:0000313" key="10">
    <source>
        <dbReference type="Proteomes" id="UP000308508"/>
    </source>
</evidence>
<dbReference type="InterPro" id="IPR049299">
    <property type="entry name" value="Thio2_N"/>
</dbReference>
<evidence type="ECO:0000256" key="2">
    <source>
        <dbReference type="ARBA" id="ARBA00022448"/>
    </source>
</evidence>
<dbReference type="Pfam" id="PF00085">
    <property type="entry name" value="Thioredoxin"/>
    <property type="match status" value="1"/>
</dbReference>
<dbReference type="InterPro" id="IPR005746">
    <property type="entry name" value="Thioredoxin"/>
</dbReference>
<name>A0A5R9PHT4_9GAMM</name>
<organism evidence="9 10">
    <name type="scientific">Thermomonas fusca</name>
    <dbReference type="NCBI Taxonomy" id="215690"/>
    <lineage>
        <taxon>Bacteria</taxon>
        <taxon>Pseudomonadati</taxon>
        <taxon>Pseudomonadota</taxon>
        <taxon>Gammaproteobacteria</taxon>
        <taxon>Lysobacterales</taxon>
        <taxon>Lysobacteraceae</taxon>
        <taxon>Thermomonas</taxon>
    </lineage>
</organism>
<feature type="domain" description="Thioredoxin" evidence="8">
    <location>
        <begin position="1"/>
        <end position="145"/>
    </location>
</feature>
<dbReference type="Proteomes" id="UP000308508">
    <property type="component" value="Unassembled WGS sequence"/>
</dbReference>
<dbReference type="Gene3D" id="2.30.30.380">
    <property type="entry name" value="Zn-finger domain of Sec23/24"/>
    <property type="match status" value="1"/>
</dbReference>
<keyword evidence="4" id="KW-0249">Electron transport</keyword>
<dbReference type="PANTHER" id="PTHR45663:SF11">
    <property type="entry name" value="GEO12009P1"/>
    <property type="match status" value="1"/>
</dbReference>
<dbReference type="Gene3D" id="3.40.30.10">
    <property type="entry name" value="Glutaredoxin"/>
    <property type="match status" value="1"/>
</dbReference>
<dbReference type="CDD" id="cd02947">
    <property type="entry name" value="TRX_family"/>
    <property type="match status" value="1"/>
</dbReference>
<dbReference type="GO" id="GO:0046872">
    <property type="term" value="F:metal ion binding"/>
    <property type="evidence" value="ECO:0007669"/>
    <property type="project" value="UniProtKB-KW"/>
</dbReference>
<sequence>MSAPSTIVACPACNGLNRVPDARLAEAPKCGKCGAALFAAHPLALGLDNFRAHVERASLPILVDFWAPWCGPCRMMAPQFEAAAAQLEPQLRLGKIDTQSETVLGQRFGIRSIPTLVLFREGRELARQAGAMGTADIVRWTRQYL</sequence>
<evidence type="ECO:0000313" key="9">
    <source>
        <dbReference type="EMBL" id="TLX23059.1"/>
    </source>
</evidence>
<keyword evidence="2" id="KW-0813">Transport</keyword>
<evidence type="ECO:0000256" key="4">
    <source>
        <dbReference type="ARBA" id="ARBA00022982"/>
    </source>
</evidence>
<evidence type="ECO:0000256" key="1">
    <source>
        <dbReference type="ARBA" id="ARBA00008987"/>
    </source>
</evidence>
<protein>
    <recommendedName>
        <fullName evidence="7">Thioredoxin</fullName>
    </recommendedName>
</protein>
<evidence type="ECO:0000256" key="5">
    <source>
        <dbReference type="ARBA" id="ARBA00023157"/>
    </source>
</evidence>
<dbReference type="InterPro" id="IPR017937">
    <property type="entry name" value="Thioredoxin_CS"/>
</dbReference>
<keyword evidence="6" id="KW-0676">Redox-active center</keyword>
<dbReference type="SUPFAM" id="SSF52833">
    <property type="entry name" value="Thioredoxin-like"/>
    <property type="match status" value="1"/>
</dbReference>
<reference evidence="9 10" key="1">
    <citation type="submission" date="2019-04" db="EMBL/GenBank/DDBJ databases">
        <authorList>
            <person name="Grouzdev D.S."/>
            <person name="Nazina T.N."/>
        </authorList>
    </citation>
    <scope>NUCLEOTIDE SEQUENCE [LARGE SCALE GENOMIC DNA]</scope>
    <source>
        <strain evidence="9 10">SHC 3-19</strain>
    </source>
</reference>
<dbReference type="PROSITE" id="PS00194">
    <property type="entry name" value="THIOREDOXIN_1"/>
    <property type="match status" value="1"/>
</dbReference>
<evidence type="ECO:0000256" key="7">
    <source>
        <dbReference type="NCBIfam" id="TIGR01068"/>
    </source>
</evidence>
<dbReference type="RefSeq" id="WP_138347453.1">
    <property type="nucleotide sequence ID" value="NZ_SROY01000001.1"/>
</dbReference>
<comment type="caution">
    <text evidence="9">The sequence shown here is derived from an EMBL/GenBank/DDBJ whole genome shotgun (WGS) entry which is preliminary data.</text>
</comment>
<keyword evidence="10" id="KW-1185">Reference proteome</keyword>
<dbReference type="NCBIfam" id="NF008229">
    <property type="entry name" value="PRK10996.1"/>
    <property type="match status" value="1"/>
</dbReference>
<dbReference type="GO" id="GO:0005829">
    <property type="term" value="C:cytosol"/>
    <property type="evidence" value="ECO:0007669"/>
    <property type="project" value="TreeGrafter"/>
</dbReference>
<proteinExistence type="inferred from homology"/>
<dbReference type="AlphaFoldDB" id="A0A5R9PHT4"/>
<dbReference type="PROSITE" id="PS51352">
    <property type="entry name" value="THIOREDOXIN_2"/>
    <property type="match status" value="1"/>
</dbReference>
<dbReference type="EMBL" id="SROY01000001">
    <property type="protein sequence ID" value="TLX23059.1"/>
    <property type="molecule type" value="Genomic_DNA"/>
</dbReference>
<dbReference type="GO" id="GO:0045454">
    <property type="term" value="P:cell redox homeostasis"/>
    <property type="evidence" value="ECO:0007669"/>
    <property type="project" value="TreeGrafter"/>
</dbReference>
<evidence type="ECO:0000256" key="6">
    <source>
        <dbReference type="ARBA" id="ARBA00023284"/>
    </source>
</evidence>
<dbReference type="STRING" id="1123377.GCA_000423885_00888"/>
<keyword evidence="3" id="KW-0479">Metal-binding</keyword>
<dbReference type="GO" id="GO:0015035">
    <property type="term" value="F:protein-disulfide reductase activity"/>
    <property type="evidence" value="ECO:0007669"/>
    <property type="project" value="UniProtKB-UniRule"/>
</dbReference>
<evidence type="ECO:0000256" key="3">
    <source>
        <dbReference type="ARBA" id="ARBA00022723"/>
    </source>
</evidence>
<dbReference type="InterPro" id="IPR013766">
    <property type="entry name" value="Thioredoxin_domain"/>
</dbReference>
<keyword evidence="5" id="KW-1015">Disulfide bond</keyword>
<accession>A0A5R9PHT4</accession>
<comment type="similarity">
    <text evidence="1">Belongs to the thioredoxin family.</text>
</comment>
<dbReference type="PANTHER" id="PTHR45663">
    <property type="entry name" value="GEO12009P1"/>
    <property type="match status" value="1"/>
</dbReference>
<dbReference type="Pfam" id="PF21352">
    <property type="entry name" value="Zn_ribbon_Thio2"/>
    <property type="match status" value="1"/>
</dbReference>